<sequence length="102" mass="11294">TIRVARGSPGLETGEKNVRPATRFELDHHPPRRCSPPRARLFEPTASQGLPGGQLSPPLRAPGREGRGRLLVTTRQACPQPKGFGRNLRSKTRWFTGFCNSH</sequence>
<keyword evidence="3" id="KW-1185">Reference proteome</keyword>
<gene>
    <name evidence="2" type="ORF">PIB30_111193</name>
</gene>
<evidence type="ECO:0000313" key="3">
    <source>
        <dbReference type="Proteomes" id="UP001341840"/>
    </source>
</evidence>
<protein>
    <submittedName>
        <fullName evidence="2">Uncharacterized protein</fullName>
    </submittedName>
</protein>
<organism evidence="2 3">
    <name type="scientific">Stylosanthes scabra</name>
    <dbReference type="NCBI Taxonomy" id="79078"/>
    <lineage>
        <taxon>Eukaryota</taxon>
        <taxon>Viridiplantae</taxon>
        <taxon>Streptophyta</taxon>
        <taxon>Embryophyta</taxon>
        <taxon>Tracheophyta</taxon>
        <taxon>Spermatophyta</taxon>
        <taxon>Magnoliopsida</taxon>
        <taxon>eudicotyledons</taxon>
        <taxon>Gunneridae</taxon>
        <taxon>Pentapetalae</taxon>
        <taxon>rosids</taxon>
        <taxon>fabids</taxon>
        <taxon>Fabales</taxon>
        <taxon>Fabaceae</taxon>
        <taxon>Papilionoideae</taxon>
        <taxon>50 kb inversion clade</taxon>
        <taxon>dalbergioids sensu lato</taxon>
        <taxon>Dalbergieae</taxon>
        <taxon>Pterocarpus clade</taxon>
        <taxon>Stylosanthes</taxon>
    </lineage>
</organism>
<dbReference type="Proteomes" id="UP001341840">
    <property type="component" value="Unassembled WGS sequence"/>
</dbReference>
<name>A0ABU6R197_9FABA</name>
<evidence type="ECO:0000313" key="2">
    <source>
        <dbReference type="EMBL" id="MED6117568.1"/>
    </source>
</evidence>
<evidence type="ECO:0000256" key="1">
    <source>
        <dbReference type="SAM" id="MobiDB-lite"/>
    </source>
</evidence>
<dbReference type="EMBL" id="JASCZI010006864">
    <property type="protein sequence ID" value="MED6117568.1"/>
    <property type="molecule type" value="Genomic_DNA"/>
</dbReference>
<feature type="region of interest" description="Disordered" evidence="1">
    <location>
        <begin position="26"/>
        <end position="65"/>
    </location>
</feature>
<comment type="caution">
    <text evidence="2">The sequence shown here is derived from an EMBL/GenBank/DDBJ whole genome shotgun (WGS) entry which is preliminary data.</text>
</comment>
<feature type="non-terminal residue" evidence="2">
    <location>
        <position position="1"/>
    </location>
</feature>
<proteinExistence type="predicted"/>
<reference evidence="2 3" key="1">
    <citation type="journal article" date="2023" name="Plants (Basel)">
        <title>Bridging the Gap: Combining Genomics and Transcriptomics Approaches to Understand Stylosanthes scabra, an Orphan Legume from the Brazilian Caatinga.</title>
        <authorList>
            <person name="Ferreira-Neto J.R.C."/>
            <person name="da Silva M.D."/>
            <person name="Binneck E."/>
            <person name="de Melo N.F."/>
            <person name="da Silva R.H."/>
            <person name="de Melo A.L.T.M."/>
            <person name="Pandolfi V."/>
            <person name="Bustamante F.O."/>
            <person name="Brasileiro-Vidal A.C."/>
            <person name="Benko-Iseppon A.M."/>
        </authorList>
    </citation>
    <scope>NUCLEOTIDE SEQUENCE [LARGE SCALE GENOMIC DNA]</scope>
    <source>
        <tissue evidence="2">Leaves</tissue>
    </source>
</reference>
<accession>A0ABU6R197</accession>